<dbReference type="Proteomes" id="UP000006334">
    <property type="component" value="Unassembled WGS sequence"/>
</dbReference>
<dbReference type="AlphaFoldDB" id="K6YP33"/>
<gene>
    <name evidence="1" type="ORF">GLIP_0459</name>
</gene>
<dbReference type="PANTHER" id="PTHR11799:SF12">
    <property type="entry name" value="PARAOXONASE-RELATED"/>
    <property type="match status" value="1"/>
</dbReference>
<evidence type="ECO:0000313" key="2">
    <source>
        <dbReference type="Proteomes" id="UP000006334"/>
    </source>
</evidence>
<organism evidence="1 2">
    <name type="scientific">Aliiglaciecola lipolytica E3</name>
    <dbReference type="NCBI Taxonomy" id="1127673"/>
    <lineage>
        <taxon>Bacteria</taxon>
        <taxon>Pseudomonadati</taxon>
        <taxon>Pseudomonadota</taxon>
        <taxon>Gammaproteobacteria</taxon>
        <taxon>Alteromonadales</taxon>
        <taxon>Alteromonadaceae</taxon>
        <taxon>Aliiglaciecola</taxon>
    </lineage>
</organism>
<dbReference type="PANTHER" id="PTHR11799">
    <property type="entry name" value="PARAOXONASE"/>
    <property type="match status" value="1"/>
</dbReference>
<reference evidence="1 2" key="1">
    <citation type="journal article" date="2017" name="Antonie Van Leeuwenhoek">
        <title>Rhizobium rhizosphaerae sp. nov., a novel species isolated from rice rhizosphere.</title>
        <authorList>
            <person name="Zhao J.J."/>
            <person name="Zhang J."/>
            <person name="Zhang R.J."/>
            <person name="Zhang C.W."/>
            <person name="Yin H.Q."/>
            <person name="Zhang X.X."/>
        </authorList>
    </citation>
    <scope>NUCLEOTIDE SEQUENCE [LARGE SCALE GENOMIC DNA]</scope>
    <source>
        <strain evidence="1 2">E3</strain>
    </source>
</reference>
<evidence type="ECO:0000313" key="1">
    <source>
        <dbReference type="EMBL" id="GAC13105.1"/>
    </source>
</evidence>
<dbReference type="OrthoDB" id="1158171at2"/>
<proteinExistence type="predicted"/>
<accession>K6YP33</accession>
<dbReference type="Gene3D" id="2.120.10.30">
    <property type="entry name" value="TolB, C-terminal domain"/>
    <property type="match status" value="1"/>
</dbReference>
<dbReference type="eggNOG" id="COG3386">
    <property type="taxonomic scope" value="Bacteria"/>
</dbReference>
<sequence>MRITLFNFTCSNLIIILILFTSGFVPARANTNNCEKNGGYSYVCGLNSPEDLVSIPNSDWLVSSGFAGNVAIYAINTKTKALQHLYPSKESKAKQNMQTYRDCPGSPDTNNFTTHGLNIRQVSDNLFTLYAVGHGEREAIEVFEVNIHSNKPELVWIGCVLTPDGLEANSVASLEDGTLLVTIPLIGFTINDLFKGVPTGAVYRWSPGDKGFEVVEGTEIAYANGIETSEDGSEFYIASSGEIKIMAFSNTNPAKLLRSTGRLSFVPDNIRWGKSGKLVTAGMKIDDENCGHVKLNEQFDFMELASCPRSFMAIAIEPKTMKITTLASSNAQQQFTNVTMVLELEDELWFGSFSGDRVAYQKITNSE</sequence>
<evidence type="ECO:0008006" key="3">
    <source>
        <dbReference type="Google" id="ProtNLM"/>
    </source>
</evidence>
<dbReference type="EMBL" id="BAEN01000014">
    <property type="protein sequence ID" value="GAC13105.1"/>
    <property type="molecule type" value="Genomic_DNA"/>
</dbReference>
<dbReference type="InterPro" id="IPR051288">
    <property type="entry name" value="Serum_paraoxonase/arylesterase"/>
</dbReference>
<keyword evidence="2" id="KW-1185">Reference proteome</keyword>
<dbReference type="RefSeq" id="WP_008842925.1">
    <property type="nucleotide sequence ID" value="NZ_BAEN01000014.1"/>
</dbReference>
<dbReference type="InterPro" id="IPR011042">
    <property type="entry name" value="6-blade_b-propeller_TolB-like"/>
</dbReference>
<dbReference type="SUPFAM" id="SSF63829">
    <property type="entry name" value="Calcium-dependent phosphotriesterase"/>
    <property type="match status" value="1"/>
</dbReference>
<dbReference type="STRING" id="1127673.GLIP_0459"/>
<name>K6YP33_9ALTE</name>
<protein>
    <recommendedName>
        <fullName evidence="3">SMP-30/Gluconolactonase/LRE-like region domain-containing protein</fullName>
    </recommendedName>
</protein>
<comment type="caution">
    <text evidence="1">The sequence shown here is derived from an EMBL/GenBank/DDBJ whole genome shotgun (WGS) entry which is preliminary data.</text>
</comment>